<feature type="domain" description="Porphobilinogen deaminase C-terminal" evidence="10">
    <location>
        <begin position="232"/>
        <end position="286"/>
    </location>
</feature>
<dbReference type="PANTHER" id="PTHR11557:SF0">
    <property type="entry name" value="PORPHOBILINOGEN DEAMINASE"/>
    <property type="match status" value="1"/>
</dbReference>
<evidence type="ECO:0000259" key="9">
    <source>
        <dbReference type="Pfam" id="PF01379"/>
    </source>
</evidence>
<dbReference type="InterPro" id="IPR000860">
    <property type="entry name" value="HemC"/>
</dbReference>
<dbReference type="Gene3D" id="3.40.190.10">
    <property type="entry name" value="Periplasmic binding protein-like II"/>
    <property type="match status" value="2"/>
</dbReference>
<dbReference type="Pfam" id="PF03900">
    <property type="entry name" value="Porphobil_deamC"/>
    <property type="match status" value="1"/>
</dbReference>
<dbReference type="EC" id="2.5.1.61" evidence="8"/>
<dbReference type="PANTHER" id="PTHR11557">
    <property type="entry name" value="PORPHOBILINOGEN DEAMINASE"/>
    <property type="match status" value="1"/>
</dbReference>
<reference evidence="11 12" key="1">
    <citation type="journal article" date="2018" name="Microbiome">
        <title>Fine metagenomic profile of the Mediterranean stratified and mixed water columns revealed by assembly and recruitment.</title>
        <authorList>
            <person name="Haro-Moreno J.M."/>
            <person name="Lopez-Perez M."/>
            <person name="De La Torre J.R."/>
            <person name="Picazo A."/>
            <person name="Camacho A."/>
            <person name="Rodriguez-Valera F."/>
        </authorList>
    </citation>
    <scope>NUCLEOTIDE SEQUENCE [LARGE SCALE GENOMIC DNA]</scope>
    <source>
        <strain evidence="11">MED-G57</strain>
    </source>
</reference>
<evidence type="ECO:0000256" key="1">
    <source>
        <dbReference type="ARBA" id="ARBA00002869"/>
    </source>
</evidence>
<evidence type="ECO:0000256" key="8">
    <source>
        <dbReference type="NCBIfam" id="TIGR00212"/>
    </source>
</evidence>
<dbReference type="EMBL" id="QOQD01000013">
    <property type="protein sequence ID" value="RCL72533.1"/>
    <property type="molecule type" value="Genomic_DNA"/>
</dbReference>
<dbReference type="Proteomes" id="UP000253570">
    <property type="component" value="Unassembled WGS sequence"/>
</dbReference>
<dbReference type="PIRSF" id="PIRSF001438">
    <property type="entry name" value="4pyrrol_synth_OHMeBilane_synth"/>
    <property type="match status" value="1"/>
</dbReference>
<evidence type="ECO:0000256" key="5">
    <source>
        <dbReference type="ARBA" id="ARBA00022679"/>
    </source>
</evidence>
<comment type="pathway">
    <text evidence="2">Porphyrin-containing compound metabolism; protoporphyrin-IX biosynthesis; coproporphyrinogen-III from 5-aminolevulinate: step 2/4.</text>
</comment>
<keyword evidence="6" id="KW-0627">Porphyrin biosynthesis</keyword>
<dbReference type="Pfam" id="PF01379">
    <property type="entry name" value="Porphobil_deam"/>
    <property type="match status" value="1"/>
</dbReference>
<evidence type="ECO:0000256" key="2">
    <source>
        <dbReference type="ARBA" id="ARBA00004735"/>
    </source>
</evidence>
<gene>
    <name evidence="11" type="primary">hemC</name>
    <name evidence="11" type="ORF">DBW71_05255</name>
</gene>
<evidence type="ECO:0000256" key="6">
    <source>
        <dbReference type="ARBA" id="ARBA00023244"/>
    </source>
</evidence>
<dbReference type="Gene3D" id="3.30.160.40">
    <property type="entry name" value="Porphobilinogen deaminase, C-terminal domain"/>
    <property type="match status" value="1"/>
</dbReference>
<organism evidence="11 12">
    <name type="scientific">PS1 clade bacterium</name>
    <dbReference type="NCBI Taxonomy" id="2175152"/>
    <lineage>
        <taxon>Bacteria</taxon>
        <taxon>Pseudomonadati</taxon>
        <taxon>Pseudomonadota</taxon>
        <taxon>Alphaproteobacteria</taxon>
        <taxon>PS1 clade</taxon>
    </lineage>
</organism>
<comment type="catalytic activity">
    <reaction evidence="7">
        <text>4 porphobilinogen + H2O = hydroxymethylbilane + 4 NH4(+)</text>
        <dbReference type="Rhea" id="RHEA:13185"/>
        <dbReference type="ChEBI" id="CHEBI:15377"/>
        <dbReference type="ChEBI" id="CHEBI:28938"/>
        <dbReference type="ChEBI" id="CHEBI:57845"/>
        <dbReference type="ChEBI" id="CHEBI:58126"/>
        <dbReference type="EC" id="2.5.1.61"/>
    </reaction>
</comment>
<dbReference type="GO" id="GO:0006782">
    <property type="term" value="P:protoporphyrinogen IX biosynthetic process"/>
    <property type="evidence" value="ECO:0007669"/>
    <property type="project" value="UniProtKB-UniPathway"/>
</dbReference>
<evidence type="ECO:0000256" key="3">
    <source>
        <dbReference type="ARBA" id="ARBA00005638"/>
    </source>
</evidence>
<comment type="subunit">
    <text evidence="4">Monomer.</text>
</comment>
<sequence>MPKSDSNKSIRIGTRATKLAIRQAEILSQEIINKKIAKIDNIEIIPIKSSGDYVSASIGPYDGKLLFTKEIDQALIDERIDIAAHSVKDLESNLAAELELYGVLEREDPRDALITTDKFDNIDDLPRNCLIGSASPRREAIIRSIREDVRVIEYRGNFETRIKKLIGKEVDATFLAMAGIKRLNYKGCYILPIETKEFLPAAGQGAIGLIIRKDDTRAREIVTKLNHQESFDCIQAERKVMEKFGGSCFQPLAIHAYYLKNDEITIDAVIYSKSGSKNLHLSGNGTSLTIFDIAGDIGQRLLNYYNEHLLNDIN</sequence>
<dbReference type="InterPro" id="IPR022417">
    <property type="entry name" value="Porphobilin_deaminase_N"/>
</dbReference>
<dbReference type="SUPFAM" id="SSF54782">
    <property type="entry name" value="Porphobilinogen deaminase (hydroxymethylbilane synthase), C-terminal domain"/>
    <property type="match status" value="1"/>
</dbReference>
<evidence type="ECO:0000256" key="7">
    <source>
        <dbReference type="ARBA" id="ARBA00048169"/>
    </source>
</evidence>
<dbReference type="GO" id="GO:0004418">
    <property type="term" value="F:hydroxymethylbilane synthase activity"/>
    <property type="evidence" value="ECO:0007669"/>
    <property type="project" value="UniProtKB-UniRule"/>
</dbReference>
<keyword evidence="5 11" id="KW-0808">Transferase</keyword>
<feature type="domain" description="Porphobilinogen deaminase N-terminal" evidence="9">
    <location>
        <begin position="10"/>
        <end position="219"/>
    </location>
</feature>
<name>A0A368DMM8_9PROT</name>
<comment type="similarity">
    <text evidence="3">Belongs to the HMBS family.</text>
</comment>
<evidence type="ECO:0000259" key="10">
    <source>
        <dbReference type="Pfam" id="PF03900"/>
    </source>
</evidence>
<comment type="function">
    <text evidence="1">Tetrapolymerization of the monopyrrole PBG into the hydroxymethylbilane pre-uroporphyrinogen in several discrete steps.</text>
</comment>
<evidence type="ECO:0000256" key="4">
    <source>
        <dbReference type="ARBA" id="ARBA00011245"/>
    </source>
</evidence>
<dbReference type="AlphaFoldDB" id="A0A368DMM8"/>
<dbReference type="InterPro" id="IPR022418">
    <property type="entry name" value="Porphobilinogen_deaminase_C"/>
</dbReference>
<protein>
    <recommendedName>
        <fullName evidence="8">Hydroxymethylbilane synthase</fullName>
        <ecNumber evidence="8">2.5.1.61</ecNumber>
    </recommendedName>
</protein>
<comment type="caution">
    <text evidence="11">The sequence shown here is derived from an EMBL/GenBank/DDBJ whole genome shotgun (WGS) entry which is preliminary data.</text>
</comment>
<evidence type="ECO:0000313" key="11">
    <source>
        <dbReference type="EMBL" id="RCL72533.1"/>
    </source>
</evidence>
<accession>A0A368DMM8</accession>
<dbReference type="NCBIfam" id="TIGR00212">
    <property type="entry name" value="hemC"/>
    <property type="match status" value="1"/>
</dbReference>
<dbReference type="GO" id="GO:0005737">
    <property type="term" value="C:cytoplasm"/>
    <property type="evidence" value="ECO:0007669"/>
    <property type="project" value="UniProtKB-UniRule"/>
</dbReference>
<dbReference type="PRINTS" id="PR00151">
    <property type="entry name" value="PORPHBDMNASE"/>
</dbReference>
<evidence type="ECO:0000313" key="12">
    <source>
        <dbReference type="Proteomes" id="UP000253570"/>
    </source>
</evidence>
<dbReference type="SUPFAM" id="SSF53850">
    <property type="entry name" value="Periplasmic binding protein-like II"/>
    <property type="match status" value="1"/>
</dbReference>
<dbReference type="UniPathway" id="UPA00251">
    <property type="reaction ID" value="UER00319"/>
</dbReference>
<dbReference type="InterPro" id="IPR036803">
    <property type="entry name" value="Porphobilinogen_deaminase_C_sf"/>
</dbReference>
<proteinExistence type="inferred from homology"/>